<dbReference type="EMBL" id="DWWO01000037">
    <property type="protein sequence ID" value="HJC33584.1"/>
    <property type="molecule type" value="Genomic_DNA"/>
</dbReference>
<feature type="non-terminal residue" evidence="1">
    <location>
        <position position="1"/>
    </location>
</feature>
<organism evidence="1 2">
    <name type="scientific">Candidatus Mediterraneibacter faecipullorum</name>
    <dbReference type="NCBI Taxonomy" id="2838670"/>
    <lineage>
        <taxon>Bacteria</taxon>
        <taxon>Bacillati</taxon>
        <taxon>Bacillota</taxon>
        <taxon>Clostridia</taxon>
        <taxon>Lachnospirales</taxon>
        <taxon>Lachnospiraceae</taxon>
        <taxon>Mediterraneibacter</taxon>
    </lineage>
</organism>
<reference evidence="1" key="2">
    <citation type="submission" date="2021-04" db="EMBL/GenBank/DDBJ databases">
        <authorList>
            <person name="Gilroy R."/>
        </authorList>
    </citation>
    <scope>NUCLEOTIDE SEQUENCE</scope>
    <source>
        <strain evidence="1">ChiW19-954</strain>
    </source>
</reference>
<gene>
    <name evidence="1" type="ORF">H9758_03220</name>
</gene>
<evidence type="ECO:0000313" key="1">
    <source>
        <dbReference type="EMBL" id="HJC33584.1"/>
    </source>
</evidence>
<name>A0A9D2ST98_9FIRM</name>
<comment type="caution">
    <text evidence="1">The sequence shown here is derived from an EMBL/GenBank/DDBJ whole genome shotgun (WGS) entry which is preliminary data.</text>
</comment>
<evidence type="ECO:0000313" key="2">
    <source>
        <dbReference type="Proteomes" id="UP000823890"/>
    </source>
</evidence>
<reference evidence="1" key="1">
    <citation type="journal article" date="2021" name="PeerJ">
        <title>Extensive microbial diversity within the chicken gut microbiome revealed by metagenomics and culture.</title>
        <authorList>
            <person name="Gilroy R."/>
            <person name="Ravi A."/>
            <person name="Getino M."/>
            <person name="Pursley I."/>
            <person name="Horton D.L."/>
            <person name="Alikhan N.F."/>
            <person name="Baker D."/>
            <person name="Gharbi K."/>
            <person name="Hall N."/>
            <person name="Watson M."/>
            <person name="Adriaenssens E.M."/>
            <person name="Foster-Nyarko E."/>
            <person name="Jarju S."/>
            <person name="Secka A."/>
            <person name="Antonio M."/>
            <person name="Oren A."/>
            <person name="Chaudhuri R.R."/>
            <person name="La Ragione R."/>
            <person name="Hildebrand F."/>
            <person name="Pallen M.J."/>
        </authorList>
    </citation>
    <scope>NUCLEOTIDE SEQUENCE</scope>
    <source>
        <strain evidence="1">ChiW19-954</strain>
    </source>
</reference>
<accession>A0A9D2ST98</accession>
<dbReference type="Proteomes" id="UP000823890">
    <property type="component" value="Unassembled WGS sequence"/>
</dbReference>
<sequence length="110" mass="12839">MYCGSIPEADIARDAEHMGLTKEQFIEKYLTEGDGENGYQTKNVPCDFLSADGNCQLGDYRPESCKKYPYTDQPDRWASLYSVLDVIEVCPVAFEIYERLKKEYGWRYRR</sequence>
<proteinExistence type="predicted"/>
<protein>
    <submittedName>
        <fullName evidence="1">YkgJ family cysteine cluster protein</fullName>
    </submittedName>
</protein>
<dbReference type="AlphaFoldDB" id="A0A9D2ST98"/>